<name>A0ABR3LRT8_9TELE</name>
<keyword evidence="2" id="KW-1185">Reference proteome</keyword>
<evidence type="ECO:0000313" key="2">
    <source>
        <dbReference type="Proteomes" id="UP001558613"/>
    </source>
</evidence>
<reference evidence="1 2" key="1">
    <citation type="submission" date="2023-09" db="EMBL/GenBank/DDBJ databases">
        <authorList>
            <person name="Wang M."/>
        </authorList>
    </citation>
    <scope>NUCLEOTIDE SEQUENCE [LARGE SCALE GENOMIC DNA]</scope>
    <source>
        <strain evidence="1">GT-2023</strain>
        <tissue evidence="1">Liver</tissue>
    </source>
</reference>
<sequence length="99" mass="10647">MQWDRQACCCTATDSSLQGAWRGPLNGLVRDSVARGACAHRSSVFCCAARLQLCQCQPLDERKTCPSIRQTCLSGPKCYKAIGCPSHRGLIDGEGTATL</sequence>
<accession>A0ABR3LRT8</accession>
<proteinExistence type="predicted"/>
<dbReference type="Proteomes" id="UP001558613">
    <property type="component" value="Unassembled WGS sequence"/>
</dbReference>
<dbReference type="EMBL" id="JAYMGO010000019">
    <property type="protein sequence ID" value="KAL1255604.1"/>
    <property type="molecule type" value="Genomic_DNA"/>
</dbReference>
<comment type="caution">
    <text evidence="1">The sequence shown here is derived from an EMBL/GenBank/DDBJ whole genome shotgun (WGS) entry which is preliminary data.</text>
</comment>
<gene>
    <name evidence="1" type="ORF">QQF64_013665</name>
</gene>
<organism evidence="1 2">
    <name type="scientific">Cirrhinus molitorella</name>
    <name type="common">mud carp</name>
    <dbReference type="NCBI Taxonomy" id="172907"/>
    <lineage>
        <taxon>Eukaryota</taxon>
        <taxon>Metazoa</taxon>
        <taxon>Chordata</taxon>
        <taxon>Craniata</taxon>
        <taxon>Vertebrata</taxon>
        <taxon>Euteleostomi</taxon>
        <taxon>Actinopterygii</taxon>
        <taxon>Neopterygii</taxon>
        <taxon>Teleostei</taxon>
        <taxon>Ostariophysi</taxon>
        <taxon>Cypriniformes</taxon>
        <taxon>Cyprinidae</taxon>
        <taxon>Labeoninae</taxon>
        <taxon>Labeonini</taxon>
        <taxon>Cirrhinus</taxon>
    </lineage>
</organism>
<evidence type="ECO:0000313" key="1">
    <source>
        <dbReference type="EMBL" id="KAL1255604.1"/>
    </source>
</evidence>
<protein>
    <submittedName>
        <fullName evidence="1">Uncharacterized protein</fullName>
    </submittedName>
</protein>